<dbReference type="PROSITE" id="PS51257">
    <property type="entry name" value="PROKAR_LIPOPROTEIN"/>
    <property type="match status" value="1"/>
</dbReference>
<keyword evidence="1" id="KW-0175">Coiled coil</keyword>
<feature type="signal peptide" evidence="2">
    <location>
        <begin position="1"/>
        <end position="21"/>
    </location>
</feature>
<evidence type="ECO:0000256" key="1">
    <source>
        <dbReference type="SAM" id="Coils"/>
    </source>
</evidence>
<sequence length="78" mass="8645">MTKLPLMLAALLPLCLTSACAELACSARTDVDPYDPLLDKQRCVEQVEKNMADNKRAEREAENKRLKAALADAMNKKP</sequence>
<dbReference type="EMBL" id="JAAXYH010000003">
    <property type="protein sequence ID" value="NMH64895.1"/>
    <property type="molecule type" value="Genomic_DNA"/>
</dbReference>
<dbReference type="Proteomes" id="UP000737113">
    <property type="component" value="Unassembled WGS sequence"/>
</dbReference>
<feature type="coiled-coil region" evidence="1">
    <location>
        <begin position="40"/>
        <end position="76"/>
    </location>
</feature>
<name>A0A972JJA4_9GAMM</name>
<evidence type="ECO:0000313" key="3">
    <source>
        <dbReference type="EMBL" id="NMH64895.1"/>
    </source>
</evidence>
<gene>
    <name evidence="3" type="ORF">HC757_06885</name>
</gene>
<protein>
    <recommendedName>
        <fullName evidence="5">Lipoprotein</fullName>
    </recommendedName>
</protein>
<evidence type="ECO:0000313" key="4">
    <source>
        <dbReference type="Proteomes" id="UP000737113"/>
    </source>
</evidence>
<feature type="chain" id="PRO_5037744332" description="Lipoprotein" evidence="2">
    <location>
        <begin position="22"/>
        <end position="78"/>
    </location>
</feature>
<comment type="caution">
    <text evidence="3">The sequence shown here is derived from an EMBL/GenBank/DDBJ whole genome shotgun (WGS) entry which is preliminary data.</text>
</comment>
<dbReference type="AlphaFoldDB" id="A0A972JJA4"/>
<evidence type="ECO:0000256" key="2">
    <source>
        <dbReference type="SAM" id="SignalP"/>
    </source>
</evidence>
<proteinExistence type="predicted"/>
<reference evidence="3" key="1">
    <citation type="submission" date="2020-04" db="EMBL/GenBank/DDBJ databases">
        <title>Description of Shewanella salipaludis sp. nov., isolated from a salt marsh.</title>
        <authorList>
            <person name="Park S."/>
            <person name="Yoon J.-H."/>
        </authorList>
    </citation>
    <scope>NUCLEOTIDE SEQUENCE</scope>
    <source>
        <strain evidence="3">SHSM-M6</strain>
    </source>
</reference>
<keyword evidence="2" id="KW-0732">Signal</keyword>
<evidence type="ECO:0008006" key="5">
    <source>
        <dbReference type="Google" id="ProtNLM"/>
    </source>
</evidence>
<organism evidence="3 4">
    <name type="scientific">Shewanella salipaludis</name>
    <dbReference type="NCBI Taxonomy" id="2723052"/>
    <lineage>
        <taxon>Bacteria</taxon>
        <taxon>Pseudomonadati</taxon>
        <taxon>Pseudomonadota</taxon>
        <taxon>Gammaproteobacteria</taxon>
        <taxon>Alteromonadales</taxon>
        <taxon>Shewanellaceae</taxon>
        <taxon>Shewanella</taxon>
    </lineage>
</organism>
<accession>A0A972JJA4</accession>
<keyword evidence="4" id="KW-1185">Reference proteome</keyword>
<dbReference type="RefSeq" id="WP_169563564.1">
    <property type="nucleotide sequence ID" value="NZ_JAAXYH010000003.1"/>
</dbReference>